<protein>
    <submittedName>
        <fullName evidence="1">Uncharacterized protein</fullName>
    </submittedName>
</protein>
<name>A0A5P3MSW5_NEIAN</name>
<reference evidence="1 2" key="1">
    <citation type="submission" date="2018-08" db="EMBL/GenBank/DDBJ databases">
        <title>Neisseria animalis ATCC 49930 complete genome.</title>
        <authorList>
            <person name="Veseli I.A."/>
            <person name="Mascarenhas dos Santos A.C."/>
            <person name="Buttler R."/>
            <person name="Pombert J.-F."/>
        </authorList>
    </citation>
    <scope>NUCLEOTIDE SEQUENCE [LARGE SCALE GENOMIC DNA]</scope>
    <source>
        <strain evidence="1 2">ATCC 49930</strain>
    </source>
</reference>
<dbReference type="KEGG" id="naq:D0T90_04660"/>
<dbReference type="Proteomes" id="UP000325536">
    <property type="component" value="Chromosome"/>
</dbReference>
<evidence type="ECO:0000313" key="2">
    <source>
        <dbReference type="Proteomes" id="UP000325536"/>
    </source>
</evidence>
<dbReference type="AlphaFoldDB" id="A0A5P3MSW5"/>
<organism evidence="1 2">
    <name type="scientific">Neisseria animalis</name>
    <dbReference type="NCBI Taxonomy" id="492"/>
    <lineage>
        <taxon>Bacteria</taxon>
        <taxon>Pseudomonadati</taxon>
        <taxon>Pseudomonadota</taxon>
        <taxon>Betaproteobacteria</taxon>
        <taxon>Neisseriales</taxon>
        <taxon>Neisseriaceae</taxon>
        <taxon>Neisseria</taxon>
    </lineage>
</organism>
<sequence>MLRVCSLFVFAAVYSTLLRFGYCGIIRTDGKSILRTGVADVVISQSEAVLPYFAQIGRLDQAAETRSSPSRIACTVYGFAALSHFVKSDYKIRHAVSGKKECSGLRPLPKTGNKAKLIVGAGFIPARS</sequence>
<accession>A0A5P3MSW5</accession>
<dbReference type="EMBL" id="CP031699">
    <property type="protein sequence ID" value="QEY23881.1"/>
    <property type="molecule type" value="Genomic_DNA"/>
</dbReference>
<evidence type="ECO:0000313" key="1">
    <source>
        <dbReference type="EMBL" id="QEY23881.1"/>
    </source>
</evidence>
<proteinExistence type="predicted"/>
<keyword evidence="2" id="KW-1185">Reference proteome</keyword>
<gene>
    <name evidence="1" type="ORF">D0T90_04660</name>
</gene>